<reference evidence="2" key="1">
    <citation type="journal article" date="2014" name="Int. J. Syst. Evol. Microbiol.">
        <title>Complete genome sequence of Corynebacterium casei LMG S-19264T (=DSM 44701T), isolated from a smear-ripened cheese.</title>
        <authorList>
            <consortium name="US DOE Joint Genome Institute (JGI-PGF)"/>
            <person name="Walter F."/>
            <person name="Albersmeier A."/>
            <person name="Kalinowski J."/>
            <person name="Ruckert C."/>
        </authorList>
    </citation>
    <scope>NUCLEOTIDE SEQUENCE</scope>
    <source>
        <strain evidence="2">JCM 4637</strain>
    </source>
</reference>
<reference evidence="2" key="2">
    <citation type="submission" date="2020-09" db="EMBL/GenBank/DDBJ databases">
        <authorList>
            <person name="Sun Q."/>
            <person name="Ohkuma M."/>
        </authorList>
    </citation>
    <scope>NUCLEOTIDE SEQUENCE</scope>
    <source>
        <strain evidence="2">JCM 4637</strain>
    </source>
</reference>
<accession>A0A918WTR5</accession>
<feature type="region of interest" description="Disordered" evidence="1">
    <location>
        <begin position="67"/>
        <end position="97"/>
    </location>
</feature>
<feature type="compositionally biased region" description="Polar residues" evidence="1">
    <location>
        <begin position="78"/>
        <end position="87"/>
    </location>
</feature>
<sequence length="97" mass="10300">MPIQPIETSSDLGTLDLVTHSPDGESRGMFERVGDVFPLSPFRHILTSIADAPTPVRPWGLRFAEIPRPSAGKHEGSSKATSGHTDGTSGGEETSDD</sequence>
<protein>
    <submittedName>
        <fullName evidence="2">Uncharacterized protein</fullName>
    </submittedName>
</protein>
<dbReference type="RefSeq" id="WP_189822227.1">
    <property type="nucleotide sequence ID" value="NZ_BMVC01000002.1"/>
</dbReference>
<evidence type="ECO:0000313" key="3">
    <source>
        <dbReference type="Proteomes" id="UP000638353"/>
    </source>
</evidence>
<gene>
    <name evidence="2" type="ORF">GCM10010334_10010</name>
</gene>
<comment type="caution">
    <text evidence="2">The sequence shown here is derived from an EMBL/GenBank/DDBJ whole genome shotgun (WGS) entry which is preliminary data.</text>
</comment>
<organism evidence="2 3">
    <name type="scientific">Streptomyces finlayi</name>
    <dbReference type="NCBI Taxonomy" id="67296"/>
    <lineage>
        <taxon>Bacteria</taxon>
        <taxon>Bacillati</taxon>
        <taxon>Actinomycetota</taxon>
        <taxon>Actinomycetes</taxon>
        <taxon>Kitasatosporales</taxon>
        <taxon>Streptomycetaceae</taxon>
        <taxon>Streptomyces</taxon>
    </lineage>
</organism>
<dbReference type="AlphaFoldDB" id="A0A918WTR5"/>
<feature type="compositionally biased region" description="Polar residues" evidence="1">
    <location>
        <begin position="1"/>
        <end position="12"/>
    </location>
</feature>
<evidence type="ECO:0000256" key="1">
    <source>
        <dbReference type="SAM" id="MobiDB-lite"/>
    </source>
</evidence>
<dbReference type="EMBL" id="BMVC01000002">
    <property type="protein sequence ID" value="GHC82076.1"/>
    <property type="molecule type" value="Genomic_DNA"/>
</dbReference>
<dbReference type="Proteomes" id="UP000638353">
    <property type="component" value="Unassembled WGS sequence"/>
</dbReference>
<name>A0A918WTR5_9ACTN</name>
<feature type="region of interest" description="Disordered" evidence="1">
    <location>
        <begin position="1"/>
        <end position="27"/>
    </location>
</feature>
<proteinExistence type="predicted"/>
<evidence type="ECO:0000313" key="2">
    <source>
        <dbReference type="EMBL" id="GHC82076.1"/>
    </source>
</evidence>